<evidence type="ECO:0000259" key="1">
    <source>
        <dbReference type="Pfam" id="PF25482"/>
    </source>
</evidence>
<dbReference type="EMBL" id="KZ679264">
    <property type="protein sequence ID" value="PTB39713.1"/>
    <property type="molecule type" value="Genomic_DNA"/>
</dbReference>
<proteinExistence type="predicted"/>
<dbReference type="Proteomes" id="UP000240493">
    <property type="component" value="Unassembled WGS sequence"/>
</dbReference>
<feature type="domain" description="DUF7905" evidence="1">
    <location>
        <begin position="161"/>
        <end position="420"/>
    </location>
</feature>
<dbReference type="STRING" id="1042311.A0A2T3Z4H8"/>
<evidence type="ECO:0000313" key="3">
    <source>
        <dbReference type="Proteomes" id="UP000240493"/>
    </source>
</evidence>
<evidence type="ECO:0000313" key="2">
    <source>
        <dbReference type="EMBL" id="PTB39713.1"/>
    </source>
</evidence>
<dbReference type="OrthoDB" id="4739136at2759"/>
<accession>A0A2T3Z4H8</accession>
<protein>
    <recommendedName>
        <fullName evidence="1">DUF7905 domain-containing protein</fullName>
    </recommendedName>
</protein>
<sequence length="478" mass="55925">MPSAKAQINGMRQVTAAVAAGDYRGQPPAGRDLIEALFVTSPNWDINASEFMADDKRMDDIRKRHQVWIVRDWPTNPSVLKIFSESVSNLQAAINTLNQTFHDERISKDLLTWVIIPQKSSRITEDTRIRLYPHERPRVSRQFTEPNDIPKTAAAILQELRPHIQAATKCLKSATCEIKMRLSFGLLCVERFKKDQANLVNWDEYVILVKDYSRRCGLPFTTRFREYRLANSFITRMLEYDGIGDLRLDHKSTRRTYTLFLTMMHGKELVVENWSNDESALSRAKLGNGHPRPYIDWIVTAPDMMLDWSLHAETWGYESVPKDLLELLKTLRHNIRYNEDENNFLLPSQVVVTKDPRDWKDQIYLTRLKTSFIAEFQDSPYVLEISMTQEWQGLKTRAPEQKVIWQMDFYGKHWDSAMNQVNPVDQRKDFGEGLRNIWVGTDPDILNRFLEFLENFLKVQQQVHFPVEDPEEDEVKDE</sequence>
<name>A0A2T3Z4H8_TRIA4</name>
<organism evidence="2 3">
    <name type="scientific">Trichoderma asperellum (strain ATCC 204424 / CBS 433.97 / NBRC 101777)</name>
    <dbReference type="NCBI Taxonomy" id="1042311"/>
    <lineage>
        <taxon>Eukaryota</taxon>
        <taxon>Fungi</taxon>
        <taxon>Dikarya</taxon>
        <taxon>Ascomycota</taxon>
        <taxon>Pezizomycotina</taxon>
        <taxon>Sordariomycetes</taxon>
        <taxon>Hypocreomycetidae</taxon>
        <taxon>Hypocreales</taxon>
        <taxon>Hypocreaceae</taxon>
        <taxon>Trichoderma</taxon>
    </lineage>
</organism>
<dbReference type="Pfam" id="PF25482">
    <property type="entry name" value="DUF7905"/>
    <property type="match status" value="1"/>
</dbReference>
<gene>
    <name evidence="2" type="ORF">M441DRAFT_197343</name>
</gene>
<reference evidence="2 3" key="1">
    <citation type="submission" date="2016-07" db="EMBL/GenBank/DDBJ databases">
        <title>Multiple horizontal gene transfer events from other fungi enriched the ability of initially mycotrophic Trichoderma (Ascomycota) to feed on dead plant biomass.</title>
        <authorList>
            <consortium name="DOE Joint Genome Institute"/>
            <person name="Aerts A."/>
            <person name="Atanasova L."/>
            <person name="Chenthamara K."/>
            <person name="Zhang J."/>
            <person name="Grujic M."/>
            <person name="Henrissat B."/>
            <person name="Kuo A."/>
            <person name="Salamov A."/>
            <person name="Lipzen A."/>
            <person name="Labutti K."/>
            <person name="Barry K."/>
            <person name="Miao Y."/>
            <person name="Rahimi M.J."/>
            <person name="Shen Q."/>
            <person name="Grigoriev I.V."/>
            <person name="Kubicek C.P."/>
            <person name="Druzhinina I.S."/>
        </authorList>
    </citation>
    <scope>NUCLEOTIDE SEQUENCE [LARGE SCALE GENOMIC DNA]</scope>
    <source>
        <strain evidence="2 3">CBS 433.97</strain>
    </source>
</reference>
<dbReference type="InterPro" id="IPR057227">
    <property type="entry name" value="DUF7905"/>
</dbReference>
<keyword evidence="3" id="KW-1185">Reference proteome</keyword>
<dbReference type="AlphaFoldDB" id="A0A2T3Z4H8"/>